<proteinExistence type="predicted"/>
<gene>
    <name evidence="4" type="ORF">HNR39_000204</name>
</gene>
<evidence type="ECO:0000313" key="4">
    <source>
        <dbReference type="EMBL" id="MBB5198394.1"/>
    </source>
</evidence>
<evidence type="ECO:0000256" key="2">
    <source>
        <dbReference type="PROSITE-ProRule" id="PRU00110"/>
    </source>
</evidence>
<dbReference type="EMBL" id="JACHHQ010000001">
    <property type="protein sequence ID" value="MBB5198394.1"/>
    <property type="molecule type" value="Genomic_DNA"/>
</dbReference>
<feature type="domain" description="HPt" evidence="3">
    <location>
        <begin position="22"/>
        <end position="124"/>
    </location>
</feature>
<dbReference type="SUPFAM" id="SSF47226">
    <property type="entry name" value="Histidine-containing phosphotransfer domain, HPT domain"/>
    <property type="match status" value="1"/>
</dbReference>
<keyword evidence="2" id="KW-0597">Phosphoprotein</keyword>
<dbReference type="GO" id="GO:0000160">
    <property type="term" value="P:phosphorelay signal transduction system"/>
    <property type="evidence" value="ECO:0007669"/>
    <property type="project" value="UniProtKB-KW"/>
</dbReference>
<feature type="modified residue" description="Phosphohistidine" evidence="2">
    <location>
        <position position="61"/>
    </location>
</feature>
<sequence>MNQANSYIYIDPLVLFNATGGDIESFRSLSHTFLEIAPPMFERLKTAILVGDAKLIGREIHSFRGTTALVGAIQLTSSLVELEQLVQDQGVSYLAQHIGKLWLLFCLVTQEVKDSIMYFQGDLG</sequence>
<dbReference type="RefSeq" id="WP_168052352.1">
    <property type="nucleotide sequence ID" value="NZ_JAAOZT010000002.1"/>
</dbReference>
<dbReference type="GO" id="GO:0004672">
    <property type="term" value="F:protein kinase activity"/>
    <property type="evidence" value="ECO:0007669"/>
    <property type="project" value="UniProtKB-ARBA"/>
</dbReference>
<dbReference type="PROSITE" id="PS50894">
    <property type="entry name" value="HPT"/>
    <property type="match status" value="1"/>
</dbReference>
<name>A0A840RNT5_9BURK</name>
<organism evidence="4 5">
    <name type="scientific">Glaciimonas immobilis</name>
    <dbReference type="NCBI Taxonomy" id="728004"/>
    <lineage>
        <taxon>Bacteria</taxon>
        <taxon>Pseudomonadati</taxon>
        <taxon>Pseudomonadota</taxon>
        <taxon>Betaproteobacteria</taxon>
        <taxon>Burkholderiales</taxon>
        <taxon>Oxalobacteraceae</taxon>
        <taxon>Glaciimonas</taxon>
    </lineage>
</organism>
<dbReference type="InterPro" id="IPR036641">
    <property type="entry name" value="HPT_dom_sf"/>
</dbReference>
<accession>A0A840RNT5</accession>
<evidence type="ECO:0000259" key="3">
    <source>
        <dbReference type="PROSITE" id="PS50894"/>
    </source>
</evidence>
<keyword evidence="5" id="KW-1185">Reference proteome</keyword>
<protein>
    <submittedName>
        <fullName evidence="4">HPt (Histidine-containing phosphotransfer) domain-containing protein</fullName>
    </submittedName>
</protein>
<dbReference type="AlphaFoldDB" id="A0A840RNT5"/>
<dbReference type="InterPro" id="IPR008207">
    <property type="entry name" value="Sig_transdc_His_kin_Hpt_dom"/>
</dbReference>
<dbReference type="Gene3D" id="1.20.120.160">
    <property type="entry name" value="HPT domain"/>
    <property type="match status" value="1"/>
</dbReference>
<keyword evidence="1" id="KW-0902">Two-component regulatory system</keyword>
<comment type="caution">
    <text evidence="4">The sequence shown here is derived from an EMBL/GenBank/DDBJ whole genome shotgun (WGS) entry which is preliminary data.</text>
</comment>
<dbReference type="Proteomes" id="UP000571084">
    <property type="component" value="Unassembled WGS sequence"/>
</dbReference>
<evidence type="ECO:0000313" key="5">
    <source>
        <dbReference type="Proteomes" id="UP000571084"/>
    </source>
</evidence>
<reference evidence="4 5" key="1">
    <citation type="submission" date="2020-08" db="EMBL/GenBank/DDBJ databases">
        <title>Genomic Encyclopedia of Type Strains, Phase IV (KMG-IV): sequencing the most valuable type-strain genomes for metagenomic binning, comparative biology and taxonomic classification.</title>
        <authorList>
            <person name="Goeker M."/>
        </authorList>
    </citation>
    <scope>NUCLEOTIDE SEQUENCE [LARGE SCALE GENOMIC DNA]</scope>
    <source>
        <strain evidence="4 5">DSM 23240</strain>
    </source>
</reference>
<dbReference type="Pfam" id="PF01627">
    <property type="entry name" value="Hpt"/>
    <property type="match status" value="1"/>
</dbReference>
<evidence type="ECO:0000256" key="1">
    <source>
        <dbReference type="ARBA" id="ARBA00023012"/>
    </source>
</evidence>